<evidence type="ECO:0000313" key="2">
    <source>
        <dbReference type="Proteomes" id="UP000887566"/>
    </source>
</evidence>
<dbReference type="Gene3D" id="3.30.420.10">
    <property type="entry name" value="Ribonuclease H-like superfamily/Ribonuclease H"/>
    <property type="match status" value="1"/>
</dbReference>
<protein>
    <submittedName>
        <fullName evidence="3">Uncharacterized protein</fullName>
    </submittedName>
</protein>
<evidence type="ECO:0000313" key="3">
    <source>
        <dbReference type="WBParaSite" id="PSAMB.scaffold6684size8988.g28917.t1"/>
    </source>
</evidence>
<dbReference type="PANTHER" id="PTHR33939">
    <property type="entry name" value="PROTEIN CBG22215"/>
    <property type="match status" value="1"/>
</dbReference>
<evidence type="ECO:0000256" key="1">
    <source>
        <dbReference type="SAM" id="MobiDB-lite"/>
    </source>
</evidence>
<dbReference type="GO" id="GO:0003676">
    <property type="term" value="F:nucleic acid binding"/>
    <property type="evidence" value="ECO:0007669"/>
    <property type="project" value="InterPro"/>
</dbReference>
<dbReference type="WBParaSite" id="PSAMB.scaffold6684size8988.g28917.t1">
    <property type="protein sequence ID" value="PSAMB.scaffold6684size8988.g28917.t1"/>
    <property type="gene ID" value="PSAMB.scaffold6684size8988.g28917"/>
</dbReference>
<dbReference type="Proteomes" id="UP000887566">
    <property type="component" value="Unplaced"/>
</dbReference>
<feature type="region of interest" description="Disordered" evidence="1">
    <location>
        <begin position="188"/>
        <end position="221"/>
    </location>
</feature>
<feature type="compositionally biased region" description="Acidic residues" evidence="1">
    <location>
        <begin position="212"/>
        <end position="221"/>
    </location>
</feature>
<accession>A0A914X4Q2</accession>
<dbReference type="PANTHER" id="PTHR33939:SF1">
    <property type="entry name" value="DUF4371 DOMAIN-CONTAINING PROTEIN"/>
    <property type="match status" value="1"/>
</dbReference>
<sequence length="221" mass="25475">MNADMFDNYLLMLCLKLGPGAMLILDKAPYYTWTLHSAPMKNSCYDDMTICCDENGIWYDETRATTDRSVKDRILKDYFFQAYVAPSIRPWHNVKTAKAIASDFGVEILRLPSYHCFFNLIEFVWSINKNNVAKHNSITQIAHKLEAVKALLVTALEGIEEQTFINWVYHTFKLEEKYRQAQAIDINHQLPPTGGHDDEDDDDDIDLLREKDDDDGSNVVD</sequence>
<dbReference type="InterPro" id="IPR036397">
    <property type="entry name" value="RNaseH_sf"/>
</dbReference>
<reference evidence="3" key="1">
    <citation type="submission" date="2022-11" db="UniProtKB">
        <authorList>
            <consortium name="WormBaseParasite"/>
        </authorList>
    </citation>
    <scope>IDENTIFICATION</scope>
</reference>
<name>A0A914X4Q2_9BILA</name>
<dbReference type="AlphaFoldDB" id="A0A914X4Q2"/>
<proteinExistence type="predicted"/>
<keyword evidence="2" id="KW-1185">Reference proteome</keyword>
<organism evidence="2 3">
    <name type="scientific">Plectus sambesii</name>
    <dbReference type="NCBI Taxonomy" id="2011161"/>
    <lineage>
        <taxon>Eukaryota</taxon>
        <taxon>Metazoa</taxon>
        <taxon>Ecdysozoa</taxon>
        <taxon>Nematoda</taxon>
        <taxon>Chromadorea</taxon>
        <taxon>Plectida</taxon>
        <taxon>Plectina</taxon>
        <taxon>Plectoidea</taxon>
        <taxon>Plectidae</taxon>
        <taxon>Plectus</taxon>
    </lineage>
</organism>